<gene>
    <name evidence="2" type="primary">LOC105158576</name>
</gene>
<dbReference type="GeneID" id="105158576"/>
<dbReference type="CDD" id="cd02970">
    <property type="entry name" value="PRX_like2"/>
    <property type="match status" value="1"/>
</dbReference>
<dbReference type="AlphaFoldDB" id="A0A6I9T0M8"/>
<organism evidence="1 2">
    <name type="scientific">Sesamum indicum</name>
    <name type="common">Oriental sesame</name>
    <name type="synonym">Sesamum orientale</name>
    <dbReference type="NCBI Taxonomy" id="4182"/>
    <lineage>
        <taxon>Eukaryota</taxon>
        <taxon>Viridiplantae</taxon>
        <taxon>Streptophyta</taxon>
        <taxon>Embryophyta</taxon>
        <taxon>Tracheophyta</taxon>
        <taxon>Spermatophyta</taxon>
        <taxon>Magnoliopsida</taxon>
        <taxon>eudicotyledons</taxon>
        <taxon>Gunneridae</taxon>
        <taxon>Pentapetalae</taxon>
        <taxon>asterids</taxon>
        <taxon>lamiids</taxon>
        <taxon>Lamiales</taxon>
        <taxon>Pedaliaceae</taxon>
        <taxon>Sesamum</taxon>
    </lineage>
</organism>
<dbReference type="FunFam" id="3.40.30.10:FF:000166">
    <property type="entry name" value="Thioredoxin-like protein AAED1, chloroplastic"/>
    <property type="match status" value="1"/>
</dbReference>
<reference evidence="2" key="1">
    <citation type="submission" date="2025-08" db="UniProtKB">
        <authorList>
            <consortium name="RefSeq"/>
        </authorList>
    </citation>
    <scope>IDENTIFICATION</scope>
</reference>
<accession>A0A6I9T0M8</accession>
<dbReference type="GO" id="GO:0009507">
    <property type="term" value="C:chloroplast"/>
    <property type="evidence" value="ECO:0007669"/>
    <property type="project" value="TreeGrafter"/>
</dbReference>
<dbReference type="RefSeq" id="XP_011073671.1">
    <property type="nucleotide sequence ID" value="XM_011075369.2"/>
</dbReference>
<dbReference type="SUPFAM" id="SSF52833">
    <property type="entry name" value="Thioredoxin-like"/>
    <property type="match status" value="1"/>
</dbReference>
<dbReference type="Proteomes" id="UP000504604">
    <property type="component" value="Linkage group LG3"/>
</dbReference>
<dbReference type="InterPro" id="IPR032801">
    <property type="entry name" value="PXL2A/B/C"/>
</dbReference>
<dbReference type="Pfam" id="PF13911">
    <property type="entry name" value="AhpC-TSA_2"/>
    <property type="match status" value="1"/>
</dbReference>
<dbReference type="Gene3D" id="3.40.30.10">
    <property type="entry name" value="Glutaredoxin"/>
    <property type="match status" value="1"/>
</dbReference>
<dbReference type="OrthoDB" id="40334at2759"/>
<proteinExistence type="predicted"/>
<dbReference type="InParanoid" id="A0A6I9T0M8"/>
<keyword evidence="1" id="KW-1185">Reference proteome</keyword>
<sequence>MAKVMSRWILTSSTSLLFPSTRSQKSLVPPQSVAVTTKPIRRALSSRKPSGLSLVAKAASSTASAAVPDDIADVLGEVSIFTAAGEPVKFKDLWDQKEGMAVVALLRHFGCFFCWEFAEALRESKEKFDLAGVKLIVVGVGTPDKAQILAERLPFPLDSLFADPDHKAYDILGLYYGLRRTFLNPASTKVFSRVDALKKAMKNYTIKATPDDRSSVLQQGGMFVFKGKQLLYARKEEGSGDHAPLDDIFNICCMKP</sequence>
<protein>
    <submittedName>
        <fullName evidence="2">Thioredoxin-like protein AAED1, chloroplastic isoform X1</fullName>
    </submittedName>
</protein>
<dbReference type="PANTHER" id="PTHR28630:SF23">
    <property type="entry name" value="THIOREDOXIN SUPERFAMILY PROTEIN"/>
    <property type="match status" value="1"/>
</dbReference>
<evidence type="ECO:0000313" key="2">
    <source>
        <dbReference type="RefSeq" id="XP_011073671.1"/>
    </source>
</evidence>
<name>A0A6I9T0M8_SESIN</name>
<evidence type="ECO:0000313" key="1">
    <source>
        <dbReference type="Proteomes" id="UP000504604"/>
    </source>
</evidence>
<dbReference type="PANTHER" id="PTHR28630">
    <property type="match status" value="1"/>
</dbReference>
<dbReference type="FunCoup" id="A0A6I9T0M8">
    <property type="interactions" value="514"/>
</dbReference>
<dbReference type="Gramene" id="SIN_1015266.t">
    <property type="protein sequence ID" value="SIN_1015266.t"/>
    <property type="gene ID" value="SIN_1015266"/>
</dbReference>
<dbReference type="InterPro" id="IPR036249">
    <property type="entry name" value="Thioredoxin-like_sf"/>
</dbReference>
<dbReference type="KEGG" id="sind:105158576"/>